<keyword evidence="5" id="KW-1185">Reference proteome</keyword>
<dbReference type="GO" id="GO:0005886">
    <property type="term" value="C:plasma membrane"/>
    <property type="evidence" value="ECO:0007669"/>
    <property type="project" value="InterPro"/>
</dbReference>
<dbReference type="AlphaFoldDB" id="A0A420FPH6"/>
<accession>A0A420FPH6</accession>
<dbReference type="InterPro" id="IPR010445">
    <property type="entry name" value="LapA_dom"/>
</dbReference>
<evidence type="ECO:0000313" key="5">
    <source>
        <dbReference type="Proteomes" id="UP000286402"/>
    </source>
</evidence>
<feature type="transmembrane region" description="Helical" evidence="2">
    <location>
        <begin position="35"/>
        <end position="54"/>
    </location>
</feature>
<keyword evidence="2" id="KW-1133">Transmembrane helix</keyword>
<dbReference type="Proteomes" id="UP000286402">
    <property type="component" value="Unassembled WGS sequence"/>
</dbReference>
<comment type="caution">
    <text evidence="4">The sequence shown here is derived from an EMBL/GenBank/DDBJ whole genome shotgun (WGS) entry which is preliminary data.</text>
</comment>
<organism evidence="4 5">
    <name type="scientific">Sphingobacterium siyangense</name>
    <dbReference type="NCBI Taxonomy" id="459529"/>
    <lineage>
        <taxon>Bacteria</taxon>
        <taxon>Pseudomonadati</taxon>
        <taxon>Bacteroidota</taxon>
        <taxon>Sphingobacteriia</taxon>
        <taxon>Sphingobacteriales</taxon>
        <taxon>Sphingobacteriaceae</taxon>
        <taxon>Sphingobacterium</taxon>
    </lineage>
</organism>
<evidence type="ECO:0000259" key="3">
    <source>
        <dbReference type="Pfam" id="PF06305"/>
    </source>
</evidence>
<dbReference type="Pfam" id="PF06305">
    <property type="entry name" value="LapA_dom"/>
    <property type="match status" value="1"/>
</dbReference>
<name>A0A420FPH6_9SPHI</name>
<sequence length="92" mass="10604">MRNIFLILITVIITVVCVKNPQSVQLNFLGESQVALWKLLLAFFIAGIVFVSLLKIGKKKQRAYEEEEIDESEEEISDRKSQLSDEDREFLS</sequence>
<reference evidence="4 5" key="1">
    <citation type="submission" date="2016-07" db="EMBL/GenBank/DDBJ databases">
        <title>Genome analysis of Sphingobacterium siyangense T12B17.</title>
        <authorList>
            <person name="Xu D."/>
            <person name="Su Y."/>
            <person name="Zheng S."/>
        </authorList>
    </citation>
    <scope>NUCLEOTIDE SEQUENCE [LARGE SCALE GENOMIC DNA]</scope>
    <source>
        <strain evidence="4 5">T12B17</strain>
    </source>
</reference>
<keyword evidence="2" id="KW-0472">Membrane</keyword>
<evidence type="ECO:0000256" key="2">
    <source>
        <dbReference type="SAM" id="Phobius"/>
    </source>
</evidence>
<gene>
    <name evidence="4" type="ORF">BCY89_07940</name>
</gene>
<evidence type="ECO:0000313" key="4">
    <source>
        <dbReference type="EMBL" id="RKF34879.1"/>
    </source>
</evidence>
<feature type="compositionally biased region" description="Basic and acidic residues" evidence="1">
    <location>
        <begin position="77"/>
        <end position="92"/>
    </location>
</feature>
<proteinExistence type="predicted"/>
<feature type="compositionally biased region" description="Acidic residues" evidence="1">
    <location>
        <begin position="65"/>
        <end position="76"/>
    </location>
</feature>
<dbReference type="EMBL" id="MCAQ01000023">
    <property type="protein sequence ID" value="RKF34879.1"/>
    <property type="molecule type" value="Genomic_DNA"/>
</dbReference>
<feature type="region of interest" description="Disordered" evidence="1">
    <location>
        <begin position="65"/>
        <end position="92"/>
    </location>
</feature>
<dbReference type="RefSeq" id="WP_120334663.1">
    <property type="nucleotide sequence ID" value="NZ_CP070350.1"/>
</dbReference>
<evidence type="ECO:0000256" key="1">
    <source>
        <dbReference type="SAM" id="MobiDB-lite"/>
    </source>
</evidence>
<feature type="domain" description="Lipopolysaccharide assembly protein A" evidence="3">
    <location>
        <begin position="19"/>
        <end position="76"/>
    </location>
</feature>
<protein>
    <recommendedName>
        <fullName evidence="3">Lipopolysaccharide assembly protein A domain-containing protein</fullName>
    </recommendedName>
</protein>
<keyword evidence="2" id="KW-0812">Transmembrane</keyword>